<dbReference type="InParanoid" id="G8JN43"/>
<evidence type="ECO:0000256" key="7">
    <source>
        <dbReference type="ARBA" id="ARBA00022723"/>
    </source>
</evidence>
<keyword evidence="4 10" id="KW-0808">Transferase</keyword>
<protein>
    <recommendedName>
        <fullName evidence="10">DNA primase</fullName>
        <ecNumber evidence="10">2.7.7.-</ecNumber>
    </recommendedName>
</protein>
<keyword evidence="6 10" id="KW-0235">DNA replication</keyword>
<keyword evidence="3 10" id="KW-0639">Primosome</keyword>
<evidence type="ECO:0000256" key="5">
    <source>
        <dbReference type="ARBA" id="ARBA00022695"/>
    </source>
</evidence>
<dbReference type="GeneID" id="11469653"/>
<accession>G8JN43</accession>
<dbReference type="Pfam" id="PF01896">
    <property type="entry name" value="DNA_primase_S"/>
    <property type="match status" value="1"/>
</dbReference>
<gene>
    <name evidence="12" type="ordered locus">Ecym_1265</name>
</gene>
<keyword evidence="2 10" id="KW-0240">DNA-directed RNA polymerase</keyword>
<dbReference type="GO" id="GO:0003899">
    <property type="term" value="F:DNA-directed RNA polymerase activity"/>
    <property type="evidence" value="ECO:0007669"/>
    <property type="project" value="EnsemblFungi"/>
</dbReference>
<dbReference type="RefSeq" id="XP_003644324.1">
    <property type="nucleotide sequence ID" value="XM_003644276.1"/>
</dbReference>
<feature type="compositionally biased region" description="Polar residues" evidence="11">
    <location>
        <begin position="1"/>
        <end position="12"/>
    </location>
</feature>
<evidence type="ECO:0000256" key="2">
    <source>
        <dbReference type="ARBA" id="ARBA00022478"/>
    </source>
</evidence>
<dbReference type="GO" id="GO:0046872">
    <property type="term" value="F:metal ion binding"/>
    <property type="evidence" value="ECO:0007669"/>
    <property type="project" value="UniProtKB-KW"/>
</dbReference>
<dbReference type="CDD" id="cd04860">
    <property type="entry name" value="AE_Prim_S"/>
    <property type="match status" value="1"/>
</dbReference>
<organism evidence="12 13">
    <name type="scientific">Eremothecium cymbalariae (strain CBS 270.75 / DBVPG 7215 / KCTC 17166 / NRRL Y-17582)</name>
    <name type="common">Yeast</name>
    <dbReference type="NCBI Taxonomy" id="931890"/>
    <lineage>
        <taxon>Eukaryota</taxon>
        <taxon>Fungi</taxon>
        <taxon>Dikarya</taxon>
        <taxon>Ascomycota</taxon>
        <taxon>Saccharomycotina</taxon>
        <taxon>Saccharomycetes</taxon>
        <taxon>Saccharomycetales</taxon>
        <taxon>Saccharomycetaceae</taxon>
        <taxon>Eremothecium</taxon>
    </lineage>
</organism>
<dbReference type="GO" id="GO:0005658">
    <property type="term" value="C:alpha DNA polymerase:primase complex"/>
    <property type="evidence" value="ECO:0007669"/>
    <property type="project" value="EnsemblFungi"/>
</dbReference>
<evidence type="ECO:0000313" key="13">
    <source>
        <dbReference type="Proteomes" id="UP000006790"/>
    </source>
</evidence>
<proteinExistence type="inferred from homology"/>
<dbReference type="FunFam" id="3.90.920.10:FF:000003">
    <property type="entry name" value="DNA primase"/>
    <property type="match status" value="1"/>
</dbReference>
<comment type="similarity">
    <text evidence="1 10">Belongs to the eukaryotic-type primase small subunit family.</text>
</comment>
<dbReference type="Proteomes" id="UP000006790">
    <property type="component" value="Chromosome 1"/>
</dbReference>
<keyword evidence="8" id="KW-0862">Zinc</keyword>
<keyword evidence="13" id="KW-1185">Reference proteome</keyword>
<feature type="compositionally biased region" description="Low complexity" evidence="11">
    <location>
        <begin position="18"/>
        <end position="33"/>
    </location>
</feature>
<evidence type="ECO:0000313" key="12">
    <source>
        <dbReference type="EMBL" id="AET37507.1"/>
    </source>
</evidence>
<evidence type="ECO:0000256" key="4">
    <source>
        <dbReference type="ARBA" id="ARBA00022679"/>
    </source>
</evidence>
<evidence type="ECO:0000256" key="11">
    <source>
        <dbReference type="SAM" id="MobiDB-lite"/>
    </source>
</evidence>
<dbReference type="PANTHER" id="PTHR10536">
    <property type="entry name" value="DNA PRIMASE SMALL SUBUNIT"/>
    <property type="match status" value="1"/>
</dbReference>
<keyword evidence="5" id="KW-0548">Nucleotidyltransferase</keyword>
<evidence type="ECO:0000256" key="3">
    <source>
        <dbReference type="ARBA" id="ARBA00022515"/>
    </source>
</evidence>
<keyword evidence="9" id="KW-0804">Transcription</keyword>
<feature type="region of interest" description="Disordered" evidence="11">
    <location>
        <begin position="1"/>
        <end position="37"/>
    </location>
</feature>
<dbReference type="EC" id="2.7.7.-" evidence="10"/>
<dbReference type="InterPro" id="IPR002755">
    <property type="entry name" value="DNA_primase_S"/>
</dbReference>
<dbReference type="GO" id="GO:0006269">
    <property type="term" value="P:DNA replication, synthesis of primer"/>
    <property type="evidence" value="ECO:0007669"/>
    <property type="project" value="UniProtKB-KW"/>
</dbReference>
<dbReference type="OrthoDB" id="19606at2759"/>
<evidence type="ECO:0000256" key="6">
    <source>
        <dbReference type="ARBA" id="ARBA00022705"/>
    </source>
</evidence>
<evidence type="ECO:0000256" key="8">
    <source>
        <dbReference type="ARBA" id="ARBA00022833"/>
    </source>
</evidence>
<dbReference type="eggNOG" id="KOG2851">
    <property type="taxonomic scope" value="Eukaryota"/>
</dbReference>
<evidence type="ECO:0000256" key="1">
    <source>
        <dbReference type="ARBA" id="ARBA00009762"/>
    </source>
</evidence>
<dbReference type="STRING" id="931890.G8JN43"/>
<sequence>MPSFVETTNSNKVLGDLPSSSGTSISPSTPPSSAVGNVGPSSSDMQYYYQYLYPFKLIFQWLSHSPKPQRDIINREFAMAFRSGAYKRYNSFNTIQEFKQQIQRGNPDRFEIGAVYNKPPRDRDSVLKTEMRPIEKELVFDIDMDDYDAFRTCCSRAQVCDKCWKFISLAMQVMNTSLREDFGFTEYIWVFSGRRGAHCWISDKRARVLTDIQRRSIIDYMNVIRDRNLERKLNFIRPYHPHLSRSLNILKPHFFSFILREQDPWKDDELAIQSLLPALHDRQLADMLKQYWKENPGRCSEKKWKDIDVIASNQMKQTRKQDYTTRLRECKEDFILAVLYPKLDVEVTKQTIHLLKAPFCIHPSTGNVCVPITDIFTPSNAPTLFTLQQEMESNGNKIEETSLQPFIDIFSNYVSDVIKQDIQLRKRERDDSLEETVSF</sequence>
<reference evidence="13" key="1">
    <citation type="journal article" date="2012" name="G3 (Bethesda)">
        <title>Pichia sorbitophila, an interspecies yeast hybrid reveals early steps of genome resolution following polyploidization.</title>
        <authorList>
            <person name="Leh Louis V."/>
            <person name="Despons L."/>
            <person name="Friedrich A."/>
            <person name="Martin T."/>
            <person name="Durrens P."/>
            <person name="Casaregola S."/>
            <person name="Neuveglise C."/>
            <person name="Fairhead C."/>
            <person name="Marck C."/>
            <person name="Cruz J.A."/>
            <person name="Straub M.L."/>
            <person name="Kugler V."/>
            <person name="Sacerdot C."/>
            <person name="Uzunov Z."/>
            <person name="Thierry A."/>
            <person name="Weiss S."/>
            <person name="Bleykasten C."/>
            <person name="De Montigny J."/>
            <person name="Jacques N."/>
            <person name="Jung P."/>
            <person name="Lemaire M."/>
            <person name="Mallet S."/>
            <person name="Morel G."/>
            <person name="Richard G.F."/>
            <person name="Sarkar A."/>
            <person name="Savel G."/>
            <person name="Schacherer J."/>
            <person name="Seret M.L."/>
            <person name="Talla E."/>
            <person name="Samson G."/>
            <person name="Jubin C."/>
            <person name="Poulain J."/>
            <person name="Vacherie B."/>
            <person name="Barbe V."/>
            <person name="Pelletier E."/>
            <person name="Sherman D.J."/>
            <person name="Westhof E."/>
            <person name="Weissenbach J."/>
            <person name="Baret P.V."/>
            <person name="Wincker P."/>
            <person name="Gaillardin C."/>
            <person name="Dujon B."/>
            <person name="Souciet J.L."/>
        </authorList>
    </citation>
    <scope>NUCLEOTIDE SEQUENCE [LARGE SCALE GENOMIC DNA]</scope>
    <source>
        <strain evidence="13">CBS 270.75 / DBVPG 7215 / KCTC 17166 / NRRL Y-17582</strain>
    </source>
</reference>
<keyword evidence="7" id="KW-0479">Metal-binding</keyword>
<dbReference type="NCBIfam" id="TIGR00335">
    <property type="entry name" value="primase_sml"/>
    <property type="match status" value="1"/>
</dbReference>
<dbReference type="FunCoup" id="G8JN43">
    <property type="interactions" value="1250"/>
</dbReference>
<evidence type="ECO:0000256" key="9">
    <source>
        <dbReference type="ARBA" id="ARBA00023163"/>
    </source>
</evidence>
<dbReference type="HOGENOM" id="CLU_028288_1_0_1"/>
<dbReference type="InterPro" id="IPR014052">
    <property type="entry name" value="DNA_primase_ssu_euk/arc"/>
</dbReference>
<dbReference type="EMBL" id="CP002497">
    <property type="protein sequence ID" value="AET37507.1"/>
    <property type="molecule type" value="Genomic_DNA"/>
</dbReference>
<name>G8JN43_ERECY</name>
<evidence type="ECO:0000256" key="10">
    <source>
        <dbReference type="RuleBase" id="RU003514"/>
    </source>
</evidence>
<dbReference type="SUPFAM" id="SSF56747">
    <property type="entry name" value="Prim-pol domain"/>
    <property type="match status" value="1"/>
</dbReference>
<dbReference type="KEGG" id="erc:Ecym_1265"/>
<dbReference type="GO" id="GO:0003697">
    <property type="term" value="F:single-stranded DNA binding"/>
    <property type="evidence" value="ECO:0007669"/>
    <property type="project" value="EnsemblFungi"/>
</dbReference>
<dbReference type="AlphaFoldDB" id="G8JN43"/>
<dbReference type="OMA" id="NVTRGFN"/>
<dbReference type="Gene3D" id="3.90.920.10">
    <property type="entry name" value="DNA primase, PRIM domain"/>
    <property type="match status" value="1"/>
</dbReference>